<evidence type="ECO:0000256" key="4">
    <source>
        <dbReference type="ARBA" id="ARBA00023125"/>
    </source>
</evidence>
<gene>
    <name evidence="9" type="ORF">GNLVRS02_ARAD1A19470g</name>
</gene>
<dbReference type="AlphaFoldDB" id="A0A060SYA8"/>
<keyword evidence="4" id="KW-0238">DNA-binding</keyword>
<dbReference type="GO" id="GO:0009410">
    <property type="term" value="P:response to xenobiotic stimulus"/>
    <property type="evidence" value="ECO:0007669"/>
    <property type="project" value="TreeGrafter"/>
</dbReference>
<keyword evidence="6" id="KW-0539">Nucleus</keyword>
<accession>A0A060SYA8</accession>
<dbReference type="PROSITE" id="PS50048">
    <property type="entry name" value="ZN2_CY6_FUNGAL_2"/>
    <property type="match status" value="1"/>
</dbReference>
<dbReference type="GO" id="GO:0000981">
    <property type="term" value="F:DNA-binding transcription factor activity, RNA polymerase II-specific"/>
    <property type="evidence" value="ECO:0007669"/>
    <property type="project" value="InterPro"/>
</dbReference>
<reference evidence="9" key="1">
    <citation type="submission" date="2014-02" db="EMBL/GenBank/DDBJ databases">
        <authorList>
            <person name="Genoscope - CEA"/>
        </authorList>
    </citation>
    <scope>NUCLEOTIDE SEQUENCE</scope>
    <source>
        <strain evidence="9">LS3</strain>
    </source>
</reference>
<keyword evidence="3" id="KW-0805">Transcription regulation</keyword>
<evidence type="ECO:0000259" key="8">
    <source>
        <dbReference type="PROSITE" id="PS50048"/>
    </source>
</evidence>
<evidence type="ECO:0000256" key="6">
    <source>
        <dbReference type="ARBA" id="ARBA00023242"/>
    </source>
</evidence>
<evidence type="ECO:0000313" key="9">
    <source>
        <dbReference type="EMBL" id="CDP33875.1"/>
    </source>
</evidence>
<evidence type="ECO:0000256" key="5">
    <source>
        <dbReference type="ARBA" id="ARBA00023163"/>
    </source>
</evidence>
<evidence type="ECO:0000256" key="3">
    <source>
        <dbReference type="ARBA" id="ARBA00023015"/>
    </source>
</evidence>
<organism evidence="9">
    <name type="scientific">Blastobotrys adeninivorans</name>
    <name type="common">Yeast</name>
    <name type="synonym">Arxula adeninivorans</name>
    <dbReference type="NCBI Taxonomy" id="409370"/>
    <lineage>
        <taxon>Eukaryota</taxon>
        <taxon>Fungi</taxon>
        <taxon>Dikarya</taxon>
        <taxon>Ascomycota</taxon>
        <taxon>Saccharomycotina</taxon>
        <taxon>Dipodascomycetes</taxon>
        <taxon>Dipodascales</taxon>
        <taxon>Trichomonascaceae</taxon>
        <taxon>Blastobotrys</taxon>
    </lineage>
</organism>
<dbReference type="PROSITE" id="PS00463">
    <property type="entry name" value="ZN2_CY6_FUNGAL_1"/>
    <property type="match status" value="1"/>
</dbReference>
<feature type="domain" description="Zn(2)-C6 fungal-type" evidence="8">
    <location>
        <begin position="38"/>
        <end position="67"/>
    </location>
</feature>
<dbReference type="InterPro" id="IPR007219">
    <property type="entry name" value="XnlR_reg_dom"/>
</dbReference>
<evidence type="ECO:0000256" key="1">
    <source>
        <dbReference type="ARBA" id="ARBA00022723"/>
    </source>
</evidence>
<dbReference type="PANTHER" id="PTHR31779">
    <property type="entry name" value="2-NITROPROPANE DIOXYGENASE FAMILY, PUTATIVE (AFU_ORTHOLOGUE AFUA_2G17430)-RELATED"/>
    <property type="match status" value="1"/>
</dbReference>
<feature type="compositionally biased region" description="Low complexity" evidence="7">
    <location>
        <begin position="569"/>
        <end position="583"/>
    </location>
</feature>
<dbReference type="CDD" id="cd00067">
    <property type="entry name" value="GAL4"/>
    <property type="match status" value="1"/>
</dbReference>
<keyword evidence="5" id="KW-0804">Transcription</keyword>
<feature type="region of interest" description="Disordered" evidence="7">
    <location>
        <begin position="566"/>
        <end position="588"/>
    </location>
</feature>
<feature type="region of interest" description="Disordered" evidence="7">
    <location>
        <begin position="86"/>
        <end position="129"/>
    </location>
</feature>
<dbReference type="EMBL" id="HG937691">
    <property type="protein sequence ID" value="CDP33875.1"/>
    <property type="molecule type" value="Genomic_DNA"/>
</dbReference>
<reference evidence="9" key="2">
    <citation type="submission" date="2014-06" db="EMBL/GenBank/DDBJ databases">
        <title>The complete genome of Blastobotrys (Arxula) adeninivorans LS3 - a yeast of biotechnological interest.</title>
        <authorList>
            <person name="Kunze G."/>
            <person name="Gaillardin C."/>
            <person name="Czernicka M."/>
            <person name="Durrens P."/>
            <person name="Martin T."/>
            <person name="Boer E."/>
            <person name="Gabaldon T."/>
            <person name="Cruz J."/>
            <person name="Talla E."/>
            <person name="Marck C."/>
            <person name="Goffeau A."/>
            <person name="Barbe V."/>
            <person name="Baret P."/>
            <person name="Baronian K."/>
            <person name="Beier S."/>
            <person name="Bleykasten C."/>
            <person name="Bode R."/>
            <person name="Casaregola S."/>
            <person name="Despons L."/>
            <person name="Fairhead C."/>
            <person name="Giersberg M."/>
            <person name="Gierski P."/>
            <person name="Hahnel U."/>
            <person name="Hartmann A."/>
            <person name="Jankowska D."/>
            <person name="Jubin C."/>
            <person name="Jung P."/>
            <person name="Lafontaine I."/>
            <person name="Leh-Louis V."/>
            <person name="Lemaire M."/>
            <person name="Marcet-Houben M."/>
            <person name="Mascher M."/>
            <person name="Morel G."/>
            <person name="Richard G.-F."/>
            <person name="Riechen J."/>
            <person name="Sacerdot C."/>
            <person name="Sarkar A."/>
            <person name="Savel G."/>
            <person name="Schacherer J."/>
            <person name="Sherman D."/>
            <person name="Straub M.-L."/>
            <person name="Stein N."/>
            <person name="Thierry A."/>
            <person name="Trautwein-Schult A."/>
            <person name="Westhof E."/>
            <person name="Worch S."/>
            <person name="Dujon B."/>
            <person name="Souciet J.-L."/>
            <person name="Wincker P."/>
            <person name="Scholz U."/>
            <person name="Neuveglise N."/>
        </authorList>
    </citation>
    <scope>NUCLEOTIDE SEQUENCE</scope>
    <source>
        <strain evidence="9">LS3</strain>
    </source>
</reference>
<dbReference type="InterPro" id="IPR036864">
    <property type="entry name" value="Zn2-C6_fun-type_DNA-bd_sf"/>
</dbReference>
<dbReference type="SUPFAM" id="SSF57701">
    <property type="entry name" value="Zn2/Cys6 DNA-binding domain"/>
    <property type="match status" value="1"/>
</dbReference>
<dbReference type="Pfam" id="PF00172">
    <property type="entry name" value="Zn_clus"/>
    <property type="match status" value="1"/>
</dbReference>
<dbReference type="Gene3D" id="4.10.240.10">
    <property type="entry name" value="Zn(2)-C6 fungal-type DNA-binding domain"/>
    <property type="match status" value="1"/>
</dbReference>
<dbReference type="InterPro" id="IPR052478">
    <property type="entry name" value="Metabolite_Synth_Reg"/>
</dbReference>
<dbReference type="CDD" id="cd12148">
    <property type="entry name" value="fungal_TF_MHR"/>
    <property type="match status" value="1"/>
</dbReference>
<dbReference type="SMART" id="SM00066">
    <property type="entry name" value="GAL4"/>
    <property type="match status" value="1"/>
</dbReference>
<dbReference type="GO" id="GO:0006351">
    <property type="term" value="P:DNA-templated transcription"/>
    <property type="evidence" value="ECO:0007669"/>
    <property type="project" value="InterPro"/>
</dbReference>
<feature type="compositionally biased region" description="Low complexity" evidence="7">
    <location>
        <begin position="109"/>
        <end position="129"/>
    </location>
</feature>
<dbReference type="Pfam" id="PF04082">
    <property type="entry name" value="Fungal_trans"/>
    <property type="match status" value="1"/>
</dbReference>
<feature type="region of interest" description="Disordered" evidence="7">
    <location>
        <begin position="1"/>
        <end position="32"/>
    </location>
</feature>
<dbReference type="PANTHER" id="PTHR31779:SF5">
    <property type="entry name" value="ZN(II)2CYS6 TRANSCRIPTION FACTOR (EUROFUNG)"/>
    <property type="match status" value="1"/>
</dbReference>
<protein>
    <submittedName>
        <fullName evidence="9">ARAD1A19470p</fullName>
    </submittedName>
</protein>
<proteinExistence type="predicted"/>
<name>A0A060SYA8_BLAAD</name>
<keyword evidence="1" id="KW-0479">Metal-binding</keyword>
<dbReference type="GO" id="GO:0003677">
    <property type="term" value="F:DNA binding"/>
    <property type="evidence" value="ECO:0007669"/>
    <property type="project" value="UniProtKB-KW"/>
</dbReference>
<keyword evidence="2" id="KW-0862">Zinc</keyword>
<dbReference type="GO" id="GO:0008270">
    <property type="term" value="F:zinc ion binding"/>
    <property type="evidence" value="ECO:0007669"/>
    <property type="project" value="InterPro"/>
</dbReference>
<sequence length="632" mass="71044">MKKAYASGKMNPSVSADTPQLPPSATGRTTRRNRTRLACTPCKVRKRKCDGGNPCATCTRYDYECYYDKSPRPRKSSAALLRHRQYQEANAQAGRSPREESQAKSSPHNAGGTSKTNNNTNGNSHETGSAQPAFTERYMEANSGVLFPRTLGLKLNSRNNGQQGDCPGWNLGIRHIPRRSEKSITWVLSYTSWLELCQVYKKRVHPIYGFLDLQTVCATAQRRWEDPHTTNEYDTVLCGVAALGSLFSSHANWEQERHLVECAKEILETSGTIAKPTLDDAVGWLLRTLYLRCSISPHAAWMASCIALHIIEATGIHNESASGVTSLVCADTATPPSNSAGHRHQEVETKRRIIWIAKLLNTWISFEYGRSRVILRGPSWPLPKPENRDGDYTSILISLFQISEDLDPNKDIPAPDLESSLEELEKYDFEVDALILSQSVLAFTIYRRLQLLGLSVNKTVIDRVINLGRRGLEAARRCIDSNCPWWHVNNVPFQFTCILLVIDTSDSLVHVQDSVAVLKKAADHFGTPKSHQAYETVELFVRLSQRRKEQDAALLGKSLLMKFGREQEQQSAAQPQQQQQQQQNSVTDTNNMDESLLWQNDINNGPNLPDFVNPMEWEAFIRDPLDFSGAIF</sequence>
<dbReference type="InterPro" id="IPR001138">
    <property type="entry name" value="Zn2Cys6_DnaBD"/>
</dbReference>
<evidence type="ECO:0000256" key="7">
    <source>
        <dbReference type="SAM" id="MobiDB-lite"/>
    </source>
</evidence>
<evidence type="ECO:0000256" key="2">
    <source>
        <dbReference type="ARBA" id="ARBA00022833"/>
    </source>
</evidence>
<dbReference type="PhylomeDB" id="A0A060SYA8"/>